<dbReference type="Gene3D" id="3.90.1200.10">
    <property type="match status" value="1"/>
</dbReference>
<name>A0A926DTQ7_9FIRM</name>
<dbReference type="InterPro" id="IPR011009">
    <property type="entry name" value="Kinase-like_dom_sf"/>
</dbReference>
<dbReference type="EMBL" id="JACRSQ010000023">
    <property type="protein sequence ID" value="MBC8544501.1"/>
    <property type="molecule type" value="Genomic_DNA"/>
</dbReference>
<gene>
    <name evidence="2" type="ORF">H8730_13220</name>
</gene>
<dbReference type="InterPro" id="IPR002575">
    <property type="entry name" value="Aminoglycoside_PTrfase"/>
</dbReference>
<evidence type="ECO:0000313" key="2">
    <source>
        <dbReference type="EMBL" id="MBC8544501.1"/>
    </source>
</evidence>
<dbReference type="InterPro" id="IPR050249">
    <property type="entry name" value="Pseudomonas-type_ThrB"/>
</dbReference>
<dbReference type="AlphaFoldDB" id="A0A926DTQ7"/>
<dbReference type="SUPFAM" id="SSF56112">
    <property type="entry name" value="Protein kinase-like (PK-like)"/>
    <property type="match status" value="1"/>
</dbReference>
<comment type="caution">
    <text evidence="2">The sequence shown here is derived from an EMBL/GenBank/DDBJ whole genome shotgun (WGS) entry which is preliminary data.</text>
</comment>
<reference evidence="2" key="1">
    <citation type="submission" date="2020-08" db="EMBL/GenBank/DDBJ databases">
        <title>Genome public.</title>
        <authorList>
            <person name="Liu C."/>
            <person name="Sun Q."/>
        </authorList>
    </citation>
    <scope>NUCLEOTIDE SEQUENCE</scope>
    <source>
        <strain evidence="2">NSJ-32</strain>
    </source>
</reference>
<dbReference type="Pfam" id="PF01636">
    <property type="entry name" value="APH"/>
    <property type="match status" value="1"/>
</dbReference>
<dbReference type="RefSeq" id="WP_177719865.1">
    <property type="nucleotide sequence ID" value="NZ_JACRSQ010000023.1"/>
</dbReference>
<evidence type="ECO:0000259" key="1">
    <source>
        <dbReference type="Pfam" id="PF01636"/>
    </source>
</evidence>
<accession>A0A926DTQ7</accession>
<sequence length="366" mass="41928">MTYPNIPQYFAIDGNVEDIRPFGDGHINDTCHAVLTNPSGKRQDIVLQKMNTKIFKNPKQLMDNVIRVTDHLRHKIVQRGGNPARETLEMIPCRDGAWYYQDVDGECWRCYYMIDGTMSYEKVENPTVFYHSGRAFGQFMADLSDFPAETLFEVIPDFHNTAKRFRDLQEAIEEDLAGRGGSVPEEIQFAQKRKHIAGYMTEKMQAGELPTRVTHNDTKINNILMDPDSGEGVCIIDLDTVMPGSCVYDFGDSIRFGASSALEDEKDLSKVYMDLDLFEAYTEGYLRAVGDQLTPEEISNLSMGAIVITFETGIRFLADYLQGDTYFKISRPEHNLDRCRTQFKLVQDMEEKYETMQAIVEKHRPR</sequence>
<evidence type="ECO:0000313" key="3">
    <source>
        <dbReference type="Proteomes" id="UP000657006"/>
    </source>
</evidence>
<organism evidence="2 3">
    <name type="scientific">Bianquea renquensis</name>
    <dbReference type="NCBI Taxonomy" id="2763661"/>
    <lineage>
        <taxon>Bacteria</taxon>
        <taxon>Bacillati</taxon>
        <taxon>Bacillota</taxon>
        <taxon>Clostridia</taxon>
        <taxon>Eubacteriales</taxon>
        <taxon>Bianqueaceae</taxon>
        <taxon>Bianquea</taxon>
    </lineage>
</organism>
<feature type="domain" description="Aminoglycoside phosphotransferase" evidence="1">
    <location>
        <begin position="18"/>
        <end position="256"/>
    </location>
</feature>
<protein>
    <submittedName>
        <fullName evidence="2">Aminoglycoside phosphotransferase family protein</fullName>
    </submittedName>
</protein>
<keyword evidence="3" id="KW-1185">Reference proteome</keyword>
<dbReference type="PANTHER" id="PTHR21064">
    <property type="entry name" value="AMINOGLYCOSIDE PHOSPHOTRANSFERASE DOMAIN-CONTAINING PROTEIN-RELATED"/>
    <property type="match status" value="1"/>
</dbReference>
<proteinExistence type="predicted"/>
<dbReference type="Proteomes" id="UP000657006">
    <property type="component" value="Unassembled WGS sequence"/>
</dbReference>
<dbReference type="PANTHER" id="PTHR21064:SF5">
    <property type="entry name" value="SLR1880 PROTEIN"/>
    <property type="match status" value="1"/>
</dbReference>